<accession>A0ABP0HP52</accession>
<keyword evidence="3" id="KW-1185">Reference proteome</keyword>
<evidence type="ECO:0000313" key="2">
    <source>
        <dbReference type="EMBL" id="CAK8991996.1"/>
    </source>
</evidence>
<gene>
    <name evidence="2" type="ORF">SCF082_LOCUS2898</name>
</gene>
<evidence type="ECO:0000256" key="1">
    <source>
        <dbReference type="SAM" id="MobiDB-lite"/>
    </source>
</evidence>
<comment type="caution">
    <text evidence="2">The sequence shown here is derived from an EMBL/GenBank/DDBJ whole genome shotgun (WGS) entry which is preliminary data.</text>
</comment>
<evidence type="ECO:0000313" key="3">
    <source>
        <dbReference type="Proteomes" id="UP001642464"/>
    </source>
</evidence>
<name>A0ABP0HP52_9DINO</name>
<organism evidence="2 3">
    <name type="scientific">Durusdinium trenchii</name>
    <dbReference type="NCBI Taxonomy" id="1381693"/>
    <lineage>
        <taxon>Eukaryota</taxon>
        <taxon>Sar</taxon>
        <taxon>Alveolata</taxon>
        <taxon>Dinophyceae</taxon>
        <taxon>Suessiales</taxon>
        <taxon>Symbiodiniaceae</taxon>
        <taxon>Durusdinium</taxon>
    </lineage>
</organism>
<dbReference type="Proteomes" id="UP001642464">
    <property type="component" value="Unassembled WGS sequence"/>
</dbReference>
<dbReference type="EMBL" id="CAXAMM010001447">
    <property type="protein sequence ID" value="CAK8991996.1"/>
    <property type="molecule type" value="Genomic_DNA"/>
</dbReference>
<proteinExistence type="predicted"/>
<sequence>MQPDDGDVPMDGGHTGAARMHCPVPGCVAAAHRGHAGWETFTGLRAHVDAHILGQIPGAVPAEWLRARNMVSCRECSHLISRRCNGGVHRTCLADRMAARPQPLSLPGACGDADLDAVLGSLPSLDEMFSAPVGTRDLISSALLPSAQKEFLRCIVQVLQHNTGDAWAAPEDWQTRLRASGVVWLGLSFSCFAKLVVARRGAPRLARQQTDEEKEQAARLVAEQYARRGMPGKAVQRLSGAPPAAPTPDTVAATQAKFPTRPPHQAASLRAAAPPANDISCDEVVRAVRSFPRGAAPGPTGMRPDFLKQLVDAGDEQYGAQALTDLVNLLADGRAPAALRPYLGGARGTALAKLSKTGTADVRPLCAREALRRLVGKVLLRSELPALRAHLLPHQLAVGVSAGAEVMPHLYQQWEHHYRADTDRVCLSYDEGNAHNVVDRHVFLTRMQEVAPGLSRWLEYIYPTDIDTKVFFHHVVIPSVAGGQQGCPLMTACHAVVQRLLLESLGLVDPPAGTAVALPTLQPPAQLDMAPCFADDGLLAGPSGEVLRALQHWSVVMPRLGLKLSTASVAPVAGRQHQVDLRPFAALGCALCEDGNFEVLKSPVGDADFNRQYCLQRAAQQLSCRLLVVASGFALRFYFADAAYIGSRLLVLERCHALWTPAAWDGLDGGSELGLAIARCNGLLQQAGLQPPLGDQPDRSLSQPAISHRLREVHVLAWKAAAGTDDVCRLHACSADSAETVLNLVPSRILDTNLSKDDFLTCLGGRLGVDMCLGGGACRFCGLPMDVKGRHPQSCMAGGDAVALHNGLRDLLHDYCARAQLRPQALLDGRRRPADIFLRGGAGLLPALPDGSRPVGLGALALDVAIINSLGPSHWDDTLRGAPDAVTAYAQRKRDHLDTAASCQQVGIHYQPLVWDIYGGCTAATRAFLHRLAGLVATVEGIDLTLPGPACCRAGARSWTGIAPSASWQKQYERFRERLIEGMPKEAYIYPASTLHCTICTFRAFTAGPLEDTKAVERWLQVLDKAQKSPEWPKGAFRLRMGRPTLEGSAAIFRYEDLDGHIHSMRSALRGAILEAGGEAAEGTDWSKAKPLPGTREGEPAAHLPDIVHSTVLRWTSEPTSREEAKELFEKLAEHWEPMEITVKMAKAVLEDIPYMHIPDDKEHVWWRWDAD</sequence>
<protein>
    <submittedName>
        <fullName evidence="2">Fibronectin type-III domain-containing protein</fullName>
    </submittedName>
</protein>
<feature type="region of interest" description="Disordered" evidence="1">
    <location>
        <begin position="1082"/>
        <end position="1101"/>
    </location>
</feature>
<reference evidence="2 3" key="1">
    <citation type="submission" date="2024-02" db="EMBL/GenBank/DDBJ databases">
        <authorList>
            <person name="Chen Y."/>
            <person name="Shah S."/>
            <person name="Dougan E. K."/>
            <person name="Thang M."/>
            <person name="Chan C."/>
        </authorList>
    </citation>
    <scope>NUCLEOTIDE SEQUENCE [LARGE SCALE GENOMIC DNA]</scope>
</reference>